<feature type="region of interest" description="Disordered" evidence="1">
    <location>
        <begin position="1"/>
        <end position="22"/>
    </location>
</feature>
<dbReference type="EMBL" id="BTGU01003729">
    <property type="protein sequence ID" value="GMN18838.1"/>
    <property type="molecule type" value="Genomic_DNA"/>
</dbReference>
<proteinExistence type="predicted"/>
<name>A0AA87Z4Z6_FICCA</name>
<comment type="caution">
    <text evidence="2">The sequence shown here is derived from an EMBL/GenBank/DDBJ whole genome shotgun (WGS) entry which is preliminary data.</text>
</comment>
<evidence type="ECO:0000313" key="2">
    <source>
        <dbReference type="EMBL" id="GMN18838.1"/>
    </source>
</evidence>
<accession>A0AA87Z4Z6</accession>
<reference evidence="2" key="1">
    <citation type="submission" date="2023-07" db="EMBL/GenBank/DDBJ databases">
        <title>draft genome sequence of fig (Ficus carica).</title>
        <authorList>
            <person name="Takahashi T."/>
            <person name="Nishimura K."/>
        </authorList>
    </citation>
    <scope>NUCLEOTIDE SEQUENCE</scope>
</reference>
<evidence type="ECO:0000313" key="3">
    <source>
        <dbReference type="Proteomes" id="UP001187192"/>
    </source>
</evidence>
<organism evidence="2 3">
    <name type="scientific">Ficus carica</name>
    <name type="common">Common fig</name>
    <dbReference type="NCBI Taxonomy" id="3494"/>
    <lineage>
        <taxon>Eukaryota</taxon>
        <taxon>Viridiplantae</taxon>
        <taxon>Streptophyta</taxon>
        <taxon>Embryophyta</taxon>
        <taxon>Tracheophyta</taxon>
        <taxon>Spermatophyta</taxon>
        <taxon>Magnoliopsida</taxon>
        <taxon>eudicotyledons</taxon>
        <taxon>Gunneridae</taxon>
        <taxon>Pentapetalae</taxon>
        <taxon>rosids</taxon>
        <taxon>fabids</taxon>
        <taxon>Rosales</taxon>
        <taxon>Moraceae</taxon>
        <taxon>Ficeae</taxon>
        <taxon>Ficus</taxon>
    </lineage>
</organism>
<dbReference type="Proteomes" id="UP001187192">
    <property type="component" value="Unassembled WGS sequence"/>
</dbReference>
<keyword evidence="3" id="KW-1185">Reference proteome</keyword>
<gene>
    <name evidence="2" type="ORF">TIFTF001_045081</name>
</gene>
<evidence type="ECO:0000256" key="1">
    <source>
        <dbReference type="SAM" id="MobiDB-lite"/>
    </source>
</evidence>
<protein>
    <submittedName>
        <fullName evidence="2">Uncharacterized protein</fullName>
    </submittedName>
</protein>
<dbReference type="AlphaFoldDB" id="A0AA87Z4Z6"/>
<sequence length="22" mass="2353">MNQHPRLPSLAPLASQGLHTSP</sequence>